<gene>
    <name evidence="2" type="primary">ORF68751</name>
</gene>
<dbReference type="PANTHER" id="PTHR15739">
    <property type="entry name" value="ZINC FINGER PROTEIN"/>
    <property type="match status" value="1"/>
</dbReference>
<dbReference type="Gene3D" id="3.80.10.10">
    <property type="entry name" value="Ribonuclease Inhibitor"/>
    <property type="match status" value="1"/>
</dbReference>
<dbReference type="InterPro" id="IPR007889">
    <property type="entry name" value="HTH_Psq"/>
</dbReference>
<accession>A0A0B6ZMX4</accession>
<dbReference type="GO" id="GO:0003677">
    <property type="term" value="F:DNA binding"/>
    <property type="evidence" value="ECO:0007669"/>
    <property type="project" value="InterPro"/>
</dbReference>
<name>A0A0B6ZMX4_9EUPU</name>
<dbReference type="SUPFAM" id="SSF81383">
    <property type="entry name" value="F-box domain"/>
    <property type="match status" value="1"/>
</dbReference>
<reference evidence="2" key="1">
    <citation type="submission" date="2014-12" db="EMBL/GenBank/DDBJ databases">
        <title>Insight into the proteome of Arion vulgaris.</title>
        <authorList>
            <person name="Aradska J."/>
            <person name="Bulat T."/>
            <person name="Smidak R."/>
            <person name="Sarate P."/>
            <person name="Gangsoo J."/>
            <person name="Sialana F."/>
            <person name="Bilban M."/>
            <person name="Lubec G."/>
        </authorList>
    </citation>
    <scope>NUCLEOTIDE SEQUENCE</scope>
    <source>
        <tissue evidence="2">Skin</tissue>
    </source>
</reference>
<dbReference type="InterPro" id="IPR001810">
    <property type="entry name" value="F-box_dom"/>
</dbReference>
<protein>
    <recommendedName>
        <fullName evidence="1">F-box domain-containing protein</fullName>
    </recommendedName>
</protein>
<proteinExistence type="predicted"/>
<dbReference type="AlphaFoldDB" id="A0A0B6ZMX4"/>
<dbReference type="InterPro" id="IPR036047">
    <property type="entry name" value="F-box-like_dom_sf"/>
</dbReference>
<dbReference type="PROSITE" id="PS50181">
    <property type="entry name" value="FBOX"/>
    <property type="match status" value="1"/>
</dbReference>
<sequence>FQPTNDFLPVSEKMPIISTQSRPEKKPSEETKISRRNFLNSFRMLQTSFTIMMKIFRHLSIPDLLRACCVCKVWHILGTQSCLWRRVFLEGVRIRKWEEAARFFIKVGVKSLNLKGAMGQENGGIVSVDLWDIVKRTIPTVTCLEELFFDQVPASILDTITEKMPHLVNIGAESITESDCFSSTPMLSAAKTVESMSHAVEAVTSGRMSTNNAARLFRVSEKDLIHLTQRTAKLTSD</sequence>
<evidence type="ECO:0000313" key="2">
    <source>
        <dbReference type="EMBL" id="CEK69060.1"/>
    </source>
</evidence>
<feature type="non-terminal residue" evidence="2">
    <location>
        <position position="1"/>
    </location>
</feature>
<organism evidence="2">
    <name type="scientific">Arion vulgaris</name>
    <dbReference type="NCBI Taxonomy" id="1028688"/>
    <lineage>
        <taxon>Eukaryota</taxon>
        <taxon>Metazoa</taxon>
        <taxon>Spiralia</taxon>
        <taxon>Lophotrochozoa</taxon>
        <taxon>Mollusca</taxon>
        <taxon>Gastropoda</taxon>
        <taxon>Heterobranchia</taxon>
        <taxon>Euthyneura</taxon>
        <taxon>Panpulmonata</taxon>
        <taxon>Eupulmonata</taxon>
        <taxon>Stylommatophora</taxon>
        <taxon>Helicina</taxon>
        <taxon>Arionoidea</taxon>
        <taxon>Arionidae</taxon>
        <taxon>Arion</taxon>
    </lineage>
</organism>
<dbReference type="Pfam" id="PF05225">
    <property type="entry name" value="HTH_psq"/>
    <property type="match status" value="1"/>
</dbReference>
<dbReference type="EMBL" id="HACG01022195">
    <property type="protein sequence ID" value="CEK69060.1"/>
    <property type="molecule type" value="Transcribed_RNA"/>
</dbReference>
<feature type="non-terminal residue" evidence="2">
    <location>
        <position position="237"/>
    </location>
</feature>
<evidence type="ECO:0000259" key="1">
    <source>
        <dbReference type="PROSITE" id="PS50181"/>
    </source>
</evidence>
<dbReference type="PANTHER" id="PTHR15739:SF5">
    <property type="entry name" value="LD23158P"/>
    <property type="match status" value="1"/>
</dbReference>
<feature type="domain" description="F-box" evidence="1">
    <location>
        <begin position="41"/>
        <end position="87"/>
    </location>
</feature>
<dbReference type="Pfam" id="PF12937">
    <property type="entry name" value="F-box-like"/>
    <property type="match status" value="1"/>
</dbReference>
<dbReference type="InterPro" id="IPR032675">
    <property type="entry name" value="LRR_dom_sf"/>
</dbReference>
<dbReference type="InterPro" id="IPR052283">
    <property type="entry name" value="GenomicStab_NeuMorph_Reg"/>
</dbReference>